<dbReference type="InterPro" id="IPR052384">
    <property type="entry name" value="TMTC_O-mannosyltransferase"/>
</dbReference>
<dbReference type="Pfam" id="PF13432">
    <property type="entry name" value="TPR_16"/>
    <property type="match status" value="1"/>
</dbReference>
<accession>A0ABU5CE28</accession>
<dbReference type="PROSITE" id="PS50005">
    <property type="entry name" value="TPR"/>
    <property type="match status" value="2"/>
</dbReference>
<evidence type="ECO:0000256" key="1">
    <source>
        <dbReference type="PROSITE-ProRule" id="PRU00339"/>
    </source>
</evidence>
<feature type="repeat" description="TPR" evidence="1">
    <location>
        <begin position="24"/>
        <end position="57"/>
    </location>
</feature>
<dbReference type="SMART" id="SM00028">
    <property type="entry name" value="TPR"/>
    <property type="match status" value="3"/>
</dbReference>
<dbReference type="Gene3D" id="1.25.40.10">
    <property type="entry name" value="Tetratricopeptide repeat domain"/>
    <property type="match status" value="1"/>
</dbReference>
<protein>
    <submittedName>
        <fullName evidence="2">Tetratricopeptide repeat protein</fullName>
    </submittedName>
</protein>
<comment type="caution">
    <text evidence="2">The sequence shown here is derived from an EMBL/GenBank/DDBJ whole genome shotgun (WGS) entry which is preliminary data.</text>
</comment>
<dbReference type="InterPro" id="IPR011990">
    <property type="entry name" value="TPR-like_helical_dom_sf"/>
</dbReference>
<evidence type="ECO:0000313" key="3">
    <source>
        <dbReference type="Proteomes" id="UP001281447"/>
    </source>
</evidence>
<gene>
    <name evidence="2" type="ORF">RWE15_24200</name>
</gene>
<dbReference type="PANTHER" id="PTHR44216:SF3">
    <property type="entry name" value="PROTEIN O-MANNOSYL-TRANSFERASE TMTC2"/>
    <property type="match status" value="1"/>
</dbReference>
<dbReference type="Proteomes" id="UP001281447">
    <property type="component" value="Unassembled WGS sequence"/>
</dbReference>
<proteinExistence type="predicted"/>
<dbReference type="EMBL" id="JAWDIP010000004">
    <property type="protein sequence ID" value="MDY0396832.1"/>
    <property type="molecule type" value="Genomic_DNA"/>
</dbReference>
<dbReference type="SUPFAM" id="SSF48452">
    <property type="entry name" value="TPR-like"/>
    <property type="match status" value="1"/>
</dbReference>
<keyword evidence="3" id="KW-1185">Reference proteome</keyword>
<dbReference type="PANTHER" id="PTHR44216">
    <property type="entry name" value="PROTEIN O-MANNOSYL-TRANSFERASE TMTC2"/>
    <property type="match status" value="1"/>
</dbReference>
<keyword evidence="1" id="KW-0802">TPR repeat</keyword>
<name>A0ABU5CE28_9BACI</name>
<dbReference type="Pfam" id="PF13181">
    <property type="entry name" value="TPR_8"/>
    <property type="match status" value="1"/>
</dbReference>
<feature type="repeat" description="TPR" evidence="1">
    <location>
        <begin position="92"/>
        <end position="125"/>
    </location>
</feature>
<dbReference type="InterPro" id="IPR019734">
    <property type="entry name" value="TPR_rpt"/>
</dbReference>
<reference evidence="2 3" key="1">
    <citation type="submission" date="2023-10" db="EMBL/GenBank/DDBJ databases">
        <title>Virgibacillus halophilus 5B73C genome.</title>
        <authorList>
            <person name="Miliotis G."/>
            <person name="Sengupta P."/>
            <person name="Hameed A."/>
            <person name="Chuvochina M."/>
            <person name="Mcdonagh F."/>
            <person name="Simpson A.C."/>
            <person name="Singh N.K."/>
            <person name="Rekha P.D."/>
            <person name="Raman K."/>
            <person name="Hugenholtz P."/>
            <person name="Venkateswaran K."/>
        </authorList>
    </citation>
    <scope>NUCLEOTIDE SEQUENCE [LARGE SCALE GENOMIC DNA]</scope>
    <source>
        <strain evidence="2 3">5B73C</strain>
    </source>
</reference>
<sequence>MSGQWRKKLKKSFQKAIDLGLNEADVFYMLGMTFQKQSQYKLSLPYLQRASELDEDDEEILFQYGLSLAQVDEINMAKAVFHQVIDLNDQHSDAHYNLGVIALYQEEPEVSLNHFNAALAAQPDHLLAVNGKKKVEEFLEKYDG</sequence>
<organism evidence="2 3">
    <name type="scientific">Tigheibacillus halophilus</name>
    <dbReference type="NCBI Taxonomy" id="361280"/>
    <lineage>
        <taxon>Bacteria</taxon>
        <taxon>Bacillati</taxon>
        <taxon>Bacillota</taxon>
        <taxon>Bacilli</taxon>
        <taxon>Bacillales</taxon>
        <taxon>Bacillaceae</taxon>
        <taxon>Tigheibacillus</taxon>
    </lineage>
</organism>
<evidence type="ECO:0000313" key="2">
    <source>
        <dbReference type="EMBL" id="MDY0396832.1"/>
    </source>
</evidence>